<dbReference type="PANTHER" id="PTHR34978:SF3">
    <property type="entry name" value="SLR0241 PROTEIN"/>
    <property type="match status" value="1"/>
</dbReference>
<dbReference type="CDD" id="cd07341">
    <property type="entry name" value="M56_BlaR1_MecR1_like"/>
    <property type="match status" value="1"/>
</dbReference>
<keyword evidence="1" id="KW-0472">Membrane</keyword>
<dbReference type="Proteomes" id="UP001652564">
    <property type="component" value="Unassembled WGS sequence"/>
</dbReference>
<dbReference type="InterPro" id="IPR052173">
    <property type="entry name" value="Beta-lactam_resp_regulator"/>
</dbReference>
<evidence type="ECO:0000313" key="3">
    <source>
        <dbReference type="EMBL" id="MCV2873276.1"/>
    </source>
</evidence>
<gene>
    <name evidence="3" type="ORF">OEZ71_13330</name>
</gene>
<name>A0ABT2ZQ41_9RHOB</name>
<accession>A0ABT2ZQ41</accession>
<evidence type="ECO:0000256" key="1">
    <source>
        <dbReference type="SAM" id="Phobius"/>
    </source>
</evidence>
<dbReference type="InterPro" id="IPR008756">
    <property type="entry name" value="Peptidase_M56"/>
</dbReference>
<feature type="transmembrane region" description="Helical" evidence="1">
    <location>
        <begin position="120"/>
        <end position="141"/>
    </location>
</feature>
<keyword evidence="1" id="KW-1133">Transmembrane helix</keyword>
<dbReference type="PANTHER" id="PTHR34978">
    <property type="entry name" value="POSSIBLE SENSOR-TRANSDUCER PROTEIN BLAR"/>
    <property type="match status" value="1"/>
</dbReference>
<feature type="transmembrane region" description="Helical" evidence="1">
    <location>
        <begin position="323"/>
        <end position="343"/>
    </location>
</feature>
<evidence type="ECO:0000259" key="2">
    <source>
        <dbReference type="Pfam" id="PF05569"/>
    </source>
</evidence>
<protein>
    <submittedName>
        <fullName evidence="3">M56 family metallopeptidase</fullName>
    </submittedName>
</protein>
<dbReference type="Pfam" id="PF05569">
    <property type="entry name" value="Peptidase_M56"/>
    <property type="match status" value="1"/>
</dbReference>
<keyword evidence="4" id="KW-1185">Reference proteome</keyword>
<evidence type="ECO:0000313" key="4">
    <source>
        <dbReference type="Proteomes" id="UP001652564"/>
    </source>
</evidence>
<reference evidence="3 4" key="1">
    <citation type="submission" date="2022-10" db="EMBL/GenBank/DDBJ databases">
        <title>Defluviimonas sp. nov., isolated from ocean surface sediments.</title>
        <authorList>
            <person name="He W."/>
            <person name="Wang L."/>
            <person name="Zhang D.-F."/>
        </authorList>
    </citation>
    <scope>NUCLEOTIDE SEQUENCE [LARGE SCALE GENOMIC DNA]</scope>
    <source>
        <strain evidence="3 4">WL0050</strain>
    </source>
</reference>
<keyword evidence="1" id="KW-0812">Transmembrane</keyword>
<dbReference type="RefSeq" id="WP_263740481.1">
    <property type="nucleotide sequence ID" value="NZ_JAOWKZ010000003.1"/>
</dbReference>
<feature type="domain" description="Peptidase M56" evidence="2">
    <location>
        <begin position="51"/>
        <end position="269"/>
    </location>
</feature>
<proteinExistence type="predicted"/>
<organism evidence="3 4">
    <name type="scientific">Albidovulum litorale</name>
    <dbReference type="NCBI Taxonomy" id="2984134"/>
    <lineage>
        <taxon>Bacteria</taxon>
        <taxon>Pseudomonadati</taxon>
        <taxon>Pseudomonadota</taxon>
        <taxon>Alphaproteobacteria</taxon>
        <taxon>Rhodobacterales</taxon>
        <taxon>Paracoccaceae</taxon>
        <taxon>Albidovulum</taxon>
    </lineage>
</organism>
<sequence>MTNASTLFGAYIEVNVLLVFTCLVWAVFSRLLNIAGLGHAVTARLRLLRTVFLAVIVSPIFVAAVSMAMQAGYVVPENTVNLTDFVLSQYLQGRFEMNPADLERLIGFRSEVALVLSGPLGQGIAAFLGAGFLIFALRLFVSFLQLRRIIVESYVWRRIGRVELRLSDAVNVPFSTRGIRSRIVVLPSTMLAREADLKIALGHELQHLRQGDVEWEIALGLIQPFLFWNPAFHLWKRQVEELRELSCDRQILMRRGYSVAEYCDCLLRVCHDGLRPRRLIAVELPAVALLRTEGGLFGGRAAALLKRRMIRVIEGRAERNPTLVFAFLAAPFVAITLTAAIAIQKPGDWSQDRIMLSTIVNLERLQAVNGPVPSFGSPGY</sequence>
<comment type="caution">
    <text evidence="3">The sequence shown here is derived from an EMBL/GenBank/DDBJ whole genome shotgun (WGS) entry which is preliminary data.</text>
</comment>
<feature type="transmembrane region" description="Helical" evidence="1">
    <location>
        <begin position="6"/>
        <end position="28"/>
    </location>
</feature>
<feature type="transmembrane region" description="Helical" evidence="1">
    <location>
        <begin position="48"/>
        <end position="69"/>
    </location>
</feature>
<dbReference type="EMBL" id="JAOWKZ010000003">
    <property type="protein sequence ID" value="MCV2873276.1"/>
    <property type="molecule type" value="Genomic_DNA"/>
</dbReference>